<name>F4RGU3_MELLP</name>
<evidence type="ECO:0000256" key="2">
    <source>
        <dbReference type="SAM" id="SignalP"/>
    </source>
</evidence>
<protein>
    <submittedName>
        <fullName evidence="3">Secreted protein</fullName>
    </submittedName>
</protein>
<dbReference type="Proteomes" id="UP000001072">
    <property type="component" value="Unassembled WGS sequence"/>
</dbReference>
<feature type="chain" id="PRO_5003315200" evidence="2">
    <location>
        <begin position="19"/>
        <end position="175"/>
    </location>
</feature>
<dbReference type="InParanoid" id="F4RGU3"/>
<dbReference type="HOGENOM" id="CLU_131072_0_0_1"/>
<reference evidence="4" key="1">
    <citation type="journal article" date="2011" name="Proc. Natl. Acad. Sci. U.S.A.">
        <title>Obligate biotrophy features unraveled by the genomic analysis of rust fungi.</title>
        <authorList>
            <person name="Duplessis S."/>
            <person name="Cuomo C.A."/>
            <person name="Lin Y.-C."/>
            <person name="Aerts A."/>
            <person name="Tisserant E."/>
            <person name="Veneault-Fourrey C."/>
            <person name="Joly D.L."/>
            <person name="Hacquard S."/>
            <person name="Amselem J."/>
            <person name="Cantarel B.L."/>
            <person name="Chiu R."/>
            <person name="Coutinho P.M."/>
            <person name="Feau N."/>
            <person name="Field M."/>
            <person name="Frey P."/>
            <person name="Gelhaye E."/>
            <person name="Goldberg J."/>
            <person name="Grabherr M.G."/>
            <person name="Kodira C.D."/>
            <person name="Kohler A."/>
            <person name="Kuees U."/>
            <person name="Lindquist E.A."/>
            <person name="Lucas S.M."/>
            <person name="Mago R."/>
            <person name="Mauceli E."/>
            <person name="Morin E."/>
            <person name="Murat C."/>
            <person name="Pangilinan J.L."/>
            <person name="Park R."/>
            <person name="Pearson M."/>
            <person name="Quesneville H."/>
            <person name="Rouhier N."/>
            <person name="Sakthikumar S."/>
            <person name="Salamov A.A."/>
            <person name="Schmutz J."/>
            <person name="Selles B."/>
            <person name="Shapiro H."/>
            <person name="Tanguay P."/>
            <person name="Tuskan G.A."/>
            <person name="Henrissat B."/>
            <person name="Van de Peer Y."/>
            <person name="Rouze P."/>
            <person name="Ellis J.G."/>
            <person name="Dodds P.N."/>
            <person name="Schein J.E."/>
            <person name="Zhong S."/>
            <person name="Hamelin R.C."/>
            <person name="Grigoriev I.V."/>
            <person name="Szabo L.J."/>
            <person name="Martin F."/>
        </authorList>
    </citation>
    <scope>NUCLEOTIDE SEQUENCE [LARGE SCALE GENOMIC DNA]</scope>
    <source>
        <strain evidence="4">98AG31 / pathotype 3-4-7</strain>
    </source>
</reference>
<feature type="region of interest" description="Disordered" evidence="1">
    <location>
        <begin position="28"/>
        <end position="55"/>
    </location>
</feature>
<gene>
    <name evidence="3" type="ORF">MELLADRAFT_124031</name>
</gene>
<dbReference type="KEGG" id="mlr:MELLADRAFT_124031"/>
<dbReference type="GeneID" id="18926581"/>
<dbReference type="RefSeq" id="XP_007408398.1">
    <property type="nucleotide sequence ID" value="XM_007408336.1"/>
</dbReference>
<keyword evidence="4" id="KW-1185">Reference proteome</keyword>
<dbReference type="AlphaFoldDB" id="F4RGU3"/>
<keyword evidence="2" id="KW-0732">Signal</keyword>
<evidence type="ECO:0000256" key="1">
    <source>
        <dbReference type="SAM" id="MobiDB-lite"/>
    </source>
</evidence>
<organism evidence="4">
    <name type="scientific">Melampsora larici-populina (strain 98AG31 / pathotype 3-4-7)</name>
    <name type="common">Poplar leaf rust fungus</name>
    <dbReference type="NCBI Taxonomy" id="747676"/>
    <lineage>
        <taxon>Eukaryota</taxon>
        <taxon>Fungi</taxon>
        <taxon>Dikarya</taxon>
        <taxon>Basidiomycota</taxon>
        <taxon>Pucciniomycotina</taxon>
        <taxon>Pucciniomycetes</taxon>
        <taxon>Pucciniales</taxon>
        <taxon>Melampsoraceae</taxon>
        <taxon>Melampsora</taxon>
    </lineage>
</organism>
<evidence type="ECO:0000313" key="4">
    <source>
        <dbReference type="Proteomes" id="UP000001072"/>
    </source>
</evidence>
<accession>F4RGU3</accession>
<proteinExistence type="predicted"/>
<sequence>MKWSIILGFLLQVLFVMGYPESNRHLEGRGSSGLESIHPKELSKRSTAPSNPAVCPGRAGKPFNFDLKEFGKMITALISRPASCVYFSNLGMYVETLDGQPAMFQDSSASMVRNYYGALISENCEVTRPVNLKSNPPPPSADDNLKIMVVFYDTYADSKQVETCDKETEDYMRSL</sequence>
<dbReference type="EMBL" id="GL883101">
    <property type="protein sequence ID" value="EGG08200.1"/>
    <property type="molecule type" value="Genomic_DNA"/>
</dbReference>
<evidence type="ECO:0000313" key="3">
    <source>
        <dbReference type="EMBL" id="EGG08200.1"/>
    </source>
</evidence>
<dbReference type="VEuPathDB" id="FungiDB:MELLADRAFT_124031"/>
<feature type="signal peptide" evidence="2">
    <location>
        <begin position="1"/>
        <end position="18"/>
    </location>
</feature>